<comment type="caution">
    <text evidence="18">The sequence shown here is derived from an EMBL/GenBank/DDBJ whole genome shotgun (WGS) entry which is preliminary data.</text>
</comment>
<feature type="domain" description="UvrD-like helicase C-terminal" evidence="17">
    <location>
        <begin position="611"/>
        <end position="963"/>
    </location>
</feature>
<dbReference type="InterPro" id="IPR014152">
    <property type="entry name" value="AddA"/>
</dbReference>
<feature type="region of interest" description="Disordered" evidence="15">
    <location>
        <begin position="593"/>
        <end position="644"/>
    </location>
</feature>
<dbReference type="PROSITE" id="PS51198">
    <property type="entry name" value="UVRD_HELICASE_ATP_BIND"/>
    <property type="match status" value="1"/>
</dbReference>
<dbReference type="GO" id="GO:0005524">
    <property type="term" value="F:ATP binding"/>
    <property type="evidence" value="ECO:0007669"/>
    <property type="project" value="UniProtKB-UniRule"/>
</dbReference>
<evidence type="ECO:0000256" key="14">
    <source>
        <dbReference type="PROSITE-ProRule" id="PRU00560"/>
    </source>
</evidence>
<feature type="region of interest" description="Disordered" evidence="15">
    <location>
        <begin position="1139"/>
        <end position="1206"/>
    </location>
</feature>
<dbReference type="InterPro" id="IPR011335">
    <property type="entry name" value="Restrct_endonuc-II-like"/>
</dbReference>
<reference evidence="18" key="1">
    <citation type="submission" date="2010-10" db="EMBL/GenBank/DDBJ databases">
        <authorList>
            <consortium name="US DOE Joint Genome Institute (JGI-PGF)"/>
            <person name="Lucas S."/>
            <person name="Copeland A."/>
            <person name="Lapidus A."/>
            <person name="Bruce D."/>
            <person name="Goodwin L."/>
            <person name="Pitluck S."/>
            <person name="Kyrpides N."/>
            <person name="Mavromatis K."/>
            <person name="Detter J.C."/>
            <person name="Han C."/>
            <person name="Land M."/>
            <person name="Hauser L."/>
            <person name="Markowitz V."/>
            <person name="Cheng J.-F."/>
            <person name="Hugenholtz P."/>
            <person name="Woyke T."/>
            <person name="Wu D."/>
            <person name="Pukall R."/>
            <person name="Wahrenburg C."/>
            <person name="Brambilla E."/>
            <person name="Klenk H.-P."/>
            <person name="Eisen J.A."/>
        </authorList>
    </citation>
    <scope>NUCLEOTIDE SEQUENCE [LARGE SCALE GENOMIC DNA]</scope>
    <source>
        <strain evidence="18">DSM 13965</strain>
    </source>
</reference>
<evidence type="ECO:0000256" key="6">
    <source>
        <dbReference type="ARBA" id="ARBA00022839"/>
    </source>
</evidence>
<dbReference type="SUPFAM" id="SSF52540">
    <property type="entry name" value="P-loop containing nucleoside triphosphate hydrolases"/>
    <property type="match status" value="1"/>
</dbReference>
<dbReference type="EC" id="3.1.-.-" evidence="13"/>
<keyword evidence="3 13" id="KW-0227">DNA damage</keyword>
<keyword evidence="8 13" id="KW-0238">DNA-binding</keyword>
<evidence type="ECO:0000313" key="19">
    <source>
        <dbReference type="Proteomes" id="UP000005710"/>
    </source>
</evidence>
<accession>K6PZM0</accession>
<dbReference type="RefSeq" id="WP_006904022.1">
    <property type="nucleotide sequence ID" value="NZ_JH976535.1"/>
</dbReference>
<feature type="compositionally biased region" description="Gly residues" evidence="15">
    <location>
        <begin position="475"/>
        <end position="486"/>
    </location>
</feature>
<dbReference type="OrthoDB" id="9810135at2"/>
<evidence type="ECO:0000259" key="17">
    <source>
        <dbReference type="PROSITE" id="PS51217"/>
    </source>
</evidence>
<feature type="compositionally biased region" description="Low complexity" evidence="15">
    <location>
        <begin position="818"/>
        <end position="829"/>
    </location>
</feature>
<dbReference type="GO" id="GO:0005829">
    <property type="term" value="C:cytosol"/>
    <property type="evidence" value="ECO:0007669"/>
    <property type="project" value="TreeGrafter"/>
</dbReference>
<name>K6PZM0_9FIRM</name>
<comment type="subunit">
    <text evidence="13">Heterodimer of AddA and AddB/RexB.</text>
</comment>
<organism evidence="18 19">
    <name type="scientific">Thermaerobacter subterraneus DSM 13965</name>
    <dbReference type="NCBI Taxonomy" id="867903"/>
    <lineage>
        <taxon>Bacteria</taxon>
        <taxon>Bacillati</taxon>
        <taxon>Bacillota</taxon>
        <taxon>Clostridia</taxon>
        <taxon>Eubacteriales</taxon>
        <taxon>Clostridiales Family XVII. Incertae Sedis</taxon>
        <taxon>Thermaerobacter</taxon>
    </lineage>
</organism>
<dbReference type="EMBL" id="AENY02000003">
    <property type="protein sequence ID" value="EKP94024.1"/>
    <property type="molecule type" value="Genomic_DNA"/>
</dbReference>
<keyword evidence="2 13" id="KW-0547">Nucleotide-binding</keyword>
<comment type="catalytic activity">
    <reaction evidence="11 13">
        <text>Couples ATP hydrolysis with the unwinding of duplex DNA by translocating in the 3'-5' direction.</text>
        <dbReference type="EC" id="5.6.2.4"/>
    </reaction>
</comment>
<dbReference type="HAMAP" id="MF_01451">
    <property type="entry name" value="AddA"/>
    <property type="match status" value="1"/>
</dbReference>
<dbReference type="CDD" id="cd17932">
    <property type="entry name" value="DEXQc_UvrD"/>
    <property type="match status" value="1"/>
</dbReference>
<evidence type="ECO:0000256" key="1">
    <source>
        <dbReference type="ARBA" id="ARBA00022722"/>
    </source>
</evidence>
<comment type="function">
    <text evidence="13">The heterodimer acts as both an ATP-dependent DNA helicase and an ATP-dependent, dual-direction single-stranded exonuclease. Recognizes the chi site generating a DNA molecule suitable for the initiation of homologous recombination. The AddA nuclease domain is required for chi fragment generation; this subunit has the helicase and 3' -&gt; 5' nuclease activities.</text>
</comment>
<evidence type="ECO:0000256" key="10">
    <source>
        <dbReference type="ARBA" id="ARBA00023235"/>
    </source>
</evidence>
<feature type="domain" description="UvrD-like helicase ATP-binding" evidence="16">
    <location>
        <begin position="12"/>
        <end position="528"/>
    </location>
</feature>
<sequence>MSPAAGQAASRRRWTDAQLQAICLRGRNLLVSAAAGSGKTSVLVERILRRLLDPASPVEIDRLLVVTFTEAAAAEMKERIRNRLEQALAEHPGDARLRRQLALLGRASISTVHSFCLRITRQYFYRLGLDPATRVAGEHEAQLLRFEVLDEVFERRYAQAAPDFLALVEAYGGGRGDESLRKLVLDLYDSAYARPWPEAWLDGLARMYRDGASALEQSTWFAVARQGLVRAFQRHARRLAGLAAQCRQPGGPAVWAETLEDDARRLEALARELEGAGWEAAGRLVAQAAGDWPRLPRNPQSQDPMHARIQKGRNQVKDQVRDLAQGMWSRAPAEVAADLARLQSYVQTLVDLCRDFARSLQAAKRDRGLMDFADMEHYALQVLADPEAPAGILRPSPVARELRRFFQEVLVDEYQDINPLQDAILQLVAGDGEEVPFNLFMVGDVKQSIYAFRQAEPAIFLARYRAYPPAPGPGDAAGGGASGGGAAPARGPETAGGAAGVEPPGAGDPEAASGRGWRIDLNANFRSRPAVLAAVNDLFRRIMVPELGGLAYDEEARLNPGAPYPDLPPGASGGEAPVEVYLLERKPEALDEDWPDRLEGGAGFDPAGSLPPGTAGARTGGTGTRRADPEETPAEPPAGDEDDGLSVEEAADLTALEQEARLVAWRIRELVEGTGRQPPLLIWDPEQNAYRPVRYRDVVVLLRSARLRASTFVEVLDREGVPVYSRSRTGYLVAPEVEVMLALLQVLDNPRQDIALAAVLRSPVVGLGARDLARIRLAGPGLSFYEAACRVAGWDPEAEAPVGAAGQDLEGLSPSQDAGSAAHGRSAAGVDAGASTTVREAGGDGEAAQDPLAARLRRFLADLSRWRSAARRYPLSRVIQQLYDETGILAYVSGLPAGEQRRANLEALRDRARQFDQFARQGLFRFLRFIDRLRERGDDLGTAPALGENDDVVRVMTIHQSKGLEFPVVVVADLGVEFQFDRGHALIHRDLGLGLKVADPDLRIRYPSLAYEAVRTQQRLDTLAEELRILYVALTRARERLILVGSARDLPASAARWWAAAGGALAGGDRPLPAEAVEGATRYLDWLGPALIPHPDAAPLRQLAMAPSPLEPAAGSEGLAREGWTSRWRWTVWLRPPATPGAAAGPSAVPGPQDPESIHAERPADGQRDEPVAPAPPGTGQGTGGTPAPSWLEPLVRGQPLPAGAVDGPAVEALRRRLRWRYPYAPLANRFAKRSVSELKGQDDPEWQAYALPADLRRGLRQPRLHWNGTPPGAEPARPDEPATAAAVTGAARGTATHRVLQHLDLAGPMDRRSIERQIESLVARRLLAPAEAAAVDVAALARFFAGPLGRRLLHRPDRVYREWMFTLGVPAVEMYPDLVPALEAAAQETGVQEAGAEKAGRMPARSVPAGDLVVVQGIVDCFVDEEDGLLLLDFKTDEPRQRSIEQLAAFYAGQVRFYRRALAEITGRPVKEAYLCFLATGDAVPVG</sequence>
<evidence type="ECO:0000256" key="15">
    <source>
        <dbReference type="SAM" id="MobiDB-lite"/>
    </source>
</evidence>
<evidence type="ECO:0000256" key="9">
    <source>
        <dbReference type="ARBA" id="ARBA00023204"/>
    </source>
</evidence>
<evidence type="ECO:0000259" key="16">
    <source>
        <dbReference type="PROSITE" id="PS51198"/>
    </source>
</evidence>
<dbReference type="STRING" id="867903.ThesuDRAFT_01748"/>
<evidence type="ECO:0000256" key="13">
    <source>
        <dbReference type="HAMAP-Rule" id="MF_01451"/>
    </source>
</evidence>
<feature type="compositionally biased region" description="Low complexity" evidence="15">
    <location>
        <begin position="1140"/>
        <end position="1151"/>
    </location>
</feature>
<gene>
    <name evidence="13" type="primary">addA</name>
    <name evidence="18" type="ORF">ThesuDRAFT_01748</name>
</gene>
<dbReference type="Gene3D" id="3.40.50.300">
    <property type="entry name" value="P-loop containing nucleotide triphosphate hydrolases"/>
    <property type="match status" value="4"/>
</dbReference>
<feature type="region of interest" description="Disordered" evidence="15">
    <location>
        <begin position="473"/>
        <end position="513"/>
    </location>
</feature>
<dbReference type="GO" id="GO:0033202">
    <property type="term" value="C:DNA helicase complex"/>
    <property type="evidence" value="ECO:0007669"/>
    <property type="project" value="TreeGrafter"/>
</dbReference>
<reference evidence="18" key="2">
    <citation type="submission" date="2012-10" db="EMBL/GenBank/DDBJ databases">
        <title>Improved high-quality draft of Thermaerobacter subterraneus C21, DSM 13965.</title>
        <authorList>
            <consortium name="DOE Joint Genome Institute"/>
            <person name="Eisen J."/>
            <person name="Huntemann M."/>
            <person name="Wei C.-L."/>
            <person name="Han J."/>
            <person name="Detter J.C."/>
            <person name="Han C."/>
            <person name="Tapia R."/>
            <person name="Chen A."/>
            <person name="Kyrpides N."/>
            <person name="Mavromatis K."/>
            <person name="Markowitz V."/>
            <person name="Szeto E."/>
            <person name="Ivanova N."/>
            <person name="Mikhailova N."/>
            <person name="Ovchinnikova G."/>
            <person name="Pagani I."/>
            <person name="Pati A."/>
            <person name="Goodwin L."/>
            <person name="Nordberg H.P."/>
            <person name="Cantor M.N."/>
            <person name="Hua S.X."/>
            <person name="Woyke T."/>
            <person name="Eisen J."/>
            <person name="Klenk H.-P."/>
        </authorList>
    </citation>
    <scope>NUCLEOTIDE SEQUENCE [LARGE SCALE GENOMIC DNA]</scope>
    <source>
        <strain evidence="18">DSM 13965</strain>
    </source>
</reference>
<evidence type="ECO:0000256" key="2">
    <source>
        <dbReference type="ARBA" id="ARBA00022741"/>
    </source>
</evidence>
<comment type="similarity">
    <text evidence="13">Belongs to the helicase family. AddA subfamily.</text>
</comment>
<keyword evidence="10 13" id="KW-0413">Isomerase</keyword>
<dbReference type="SUPFAM" id="SSF52980">
    <property type="entry name" value="Restriction endonuclease-like"/>
    <property type="match status" value="1"/>
</dbReference>
<feature type="compositionally biased region" description="Acidic residues" evidence="15">
    <location>
        <begin position="630"/>
        <end position="644"/>
    </location>
</feature>
<dbReference type="InterPro" id="IPR027417">
    <property type="entry name" value="P-loop_NTPase"/>
</dbReference>
<feature type="compositionally biased region" description="Basic and acidic residues" evidence="15">
    <location>
        <begin position="1156"/>
        <end position="1171"/>
    </location>
</feature>
<proteinExistence type="inferred from homology"/>
<evidence type="ECO:0000256" key="11">
    <source>
        <dbReference type="ARBA" id="ARBA00034617"/>
    </source>
</evidence>
<keyword evidence="7 13" id="KW-0067">ATP-binding</keyword>
<keyword evidence="9 13" id="KW-0234">DNA repair</keyword>
<dbReference type="Pfam" id="PF12705">
    <property type="entry name" value="PDDEXK_1"/>
    <property type="match status" value="1"/>
</dbReference>
<keyword evidence="5 13" id="KW-0347">Helicase</keyword>
<dbReference type="eggNOG" id="COG1074">
    <property type="taxonomic scope" value="Bacteria"/>
</dbReference>
<dbReference type="PANTHER" id="PTHR11070">
    <property type="entry name" value="UVRD / RECB / PCRA DNA HELICASE FAMILY MEMBER"/>
    <property type="match status" value="1"/>
</dbReference>
<protein>
    <recommendedName>
        <fullName evidence="13">ATP-dependent helicase/nuclease subunit A</fullName>
        <ecNumber evidence="13">3.1.-.-</ecNumber>
        <ecNumber evidence="13">5.6.2.4</ecNumber>
    </recommendedName>
    <alternativeName>
        <fullName evidence="13">ATP-dependent helicase/nuclease AddA</fullName>
    </alternativeName>
    <alternativeName>
        <fullName evidence="13">DNA 3'-5' helicase AddA</fullName>
    </alternativeName>
</protein>
<dbReference type="FunFam" id="3.40.50.300:FF:001236">
    <property type="entry name" value="ATP-dependent helicase/nuclease subunit A"/>
    <property type="match status" value="1"/>
</dbReference>
<keyword evidence="4 13" id="KW-0378">Hydrolase</keyword>
<keyword evidence="6 13" id="KW-0269">Exonuclease</keyword>
<dbReference type="Proteomes" id="UP000005710">
    <property type="component" value="Unassembled WGS sequence"/>
</dbReference>
<keyword evidence="19" id="KW-1185">Reference proteome</keyword>
<dbReference type="GO" id="GO:0008408">
    <property type="term" value="F:3'-5' exonuclease activity"/>
    <property type="evidence" value="ECO:0007669"/>
    <property type="project" value="UniProtKB-UniRule"/>
</dbReference>
<comment type="catalytic activity">
    <reaction evidence="12 13">
        <text>ATP + H2O = ADP + phosphate + H(+)</text>
        <dbReference type="Rhea" id="RHEA:13065"/>
        <dbReference type="ChEBI" id="CHEBI:15377"/>
        <dbReference type="ChEBI" id="CHEBI:15378"/>
        <dbReference type="ChEBI" id="CHEBI:30616"/>
        <dbReference type="ChEBI" id="CHEBI:43474"/>
        <dbReference type="ChEBI" id="CHEBI:456216"/>
        <dbReference type="EC" id="5.6.2.4"/>
    </reaction>
</comment>
<dbReference type="PANTHER" id="PTHR11070:SF48">
    <property type="entry name" value="ATP-DEPENDENT HELICASE_NUCLEASE SUBUNIT A"/>
    <property type="match status" value="1"/>
</dbReference>
<evidence type="ECO:0000313" key="18">
    <source>
        <dbReference type="EMBL" id="EKP94024.1"/>
    </source>
</evidence>
<dbReference type="Gene3D" id="3.90.320.10">
    <property type="match status" value="1"/>
</dbReference>
<feature type="compositionally biased region" description="Low complexity" evidence="15">
    <location>
        <begin position="487"/>
        <end position="512"/>
    </location>
</feature>
<dbReference type="GO" id="GO:0000724">
    <property type="term" value="P:double-strand break repair via homologous recombination"/>
    <property type="evidence" value="ECO:0007669"/>
    <property type="project" value="UniProtKB-UniRule"/>
</dbReference>
<dbReference type="InterPro" id="IPR011604">
    <property type="entry name" value="PDDEXK-like_dom_sf"/>
</dbReference>
<evidence type="ECO:0000256" key="5">
    <source>
        <dbReference type="ARBA" id="ARBA00022806"/>
    </source>
</evidence>
<dbReference type="InterPro" id="IPR038726">
    <property type="entry name" value="PDDEXK_AddAB-type"/>
</dbReference>
<dbReference type="GO" id="GO:0043138">
    <property type="term" value="F:3'-5' DNA helicase activity"/>
    <property type="evidence" value="ECO:0007669"/>
    <property type="project" value="UniProtKB-UniRule"/>
</dbReference>
<comment type="cofactor">
    <cofactor evidence="13">
        <name>Mg(2+)</name>
        <dbReference type="ChEBI" id="CHEBI:18420"/>
    </cofactor>
</comment>
<dbReference type="GO" id="GO:0016887">
    <property type="term" value="F:ATP hydrolysis activity"/>
    <property type="evidence" value="ECO:0007669"/>
    <property type="project" value="RHEA"/>
</dbReference>
<keyword evidence="1 13" id="KW-0540">Nuclease</keyword>
<dbReference type="GO" id="GO:0003690">
    <property type="term" value="F:double-stranded DNA binding"/>
    <property type="evidence" value="ECO:0007669"/>
    <property type="project" value="UniProtKB-UniRule"/>
</dbReference>
<dbReference type="InterPro" id="IPR014017">
    <property type="entry name" value="DNA_helicase_UvrD-like_C"/>
</dbReference>
<evidence type="ECO:0000256" key="4">
    <source>
        <dbReference type="ARBA" id="ARBA00022801"/>
    </source>
</evidence>
<feature type="binding site" evidence="14">
    <location>
        <begin position="33"/>
        <end position="40"/>
    </location>
    <ligand>
        <name>ATP</name>
        <dbReference type="ChEBI" id="CHEBI:30616"/>
    </ligand>
</feature>
<evidence type="ECO:0000256" key="3">
    <source>
        <dbReference type="ARBA" id="ARBA00022763"/>
    </source>
</evidence>
<evidence type="ECO:0000256" key="12">
    <source>
        <dbReference type="ARBA" id="ARBA00048988"/>
    </source>
</evidence>
<dbReference type="HOGENOM" id="CLU_001114_3_1_9"/>
<dbReference type="InterPro" id="IPR014016">
    <property type="entry name" value="UvrD-like_ATP-bd"/>
</dbReference>
<dbReference type="Pfam" id="PF00580">
    <property type="entry name" value="UvrD-helicase"/>
    <property type="match status" value="1"/>
</dbReference>
<dbReference type="PROSITE" id="PS51217">
    <property type="entry name" value="UVRD_HELICASE_CTER"/>
    <property type="match status" value="1"/>
</dbReference>
<dbReference type="InterPro" id="IPR000212">
    <property type="entry name" value="DNA_helicase_UvrD/REP"/>
</dbReference>
<evidence type="ECO:0000256" key="8">
    <source>
        <dbReference type="ARBA" id="ARBA00023125"/>
    </source>
</evidence>
<dbReference type="Pfam" id="PF13361">
    <property type="entry name" value="UvrD_C"/>
    <property type="match status" value="2"/>
</dbReference>
<dbReference type="EC" id="5.6.2.4" evidence="13"/>
<feature type="region of interest" description="Disordered" evidence="15">
    <location>
        <begin position="806"/>
        <end position="831"/>
    </location>
</feature>
<evidence type="ECO:0000256" key="7">
    <source>
        <dbReference type="ARBA" id="ARBA00022840"/>
    </source>
</evidence>